<dbReference type="Proteomes" id="UP000310541">
    <property type="component" value="Unassembled WGS sequence"/>
</dbReference>
<dbReference type="AlphaFoldDB" id="A0A4V5PYG5"/>
<dbReference type="InterPro" id="IPR048037">
    <property type="entry name" value="DmmA-like_C"/>
</dbReference>
<name>A0A4V5PYG5_9BACL</name>
<feature type="domain" description="Dimethylamine monooxygenase subunit DmmA-like C-terminal" evidence="1">
    <location>
        <begin position="102"/>
        <end position="142"/>
    </location>
</feature>
<organism evidence="2 3">
    <name type="scientific">Guptibacillus hwajinpoensis</name>
    <dbReference type="NCBI Taxonomy" id="208199"/>
    <lineage>
        <taxon>Bacteria</taxon>
        <taxon>Bacillati</taxon>
        <taxon>Bacillota</taxon>
        <taxon>Bacilli</taxon>
        <taxon>Bacillales</taxon>
        <taxon>Guptibacillaceae</taxon>
        <taxon>Guptibacillus</taxon>
    </lineage>
</organism>
<dbReference type="EMBL" id="SWFM01000003">
    <property type="protein sequence ID" value="TKD69988.1"/>
    <property type="molecule type" value="Genomic_DNA"/>
</dbReference>
<evidence type="ECO:0000313" key="3">
    <source>
        <dbReference type="Proteomes" id="UP000310541"/>
    </source>
</evidence>
<reference evidence="2 3" key="1">
    <citation type="submission" date="2019-04" db="EMBL/GenBank/DDBJ databases">
        <title>Genome sequence of Bacillus hwajinpoensis strain Y2.</title>
        <authorList>
            <person name="Fair J.L."/>
            <person name="Maclea K.S."/>
        </authorList>
    </citation>
    <scope>NUCLEOTIDE SEQUENCE [LARGE SCALE GENOMIC DNA]</scope>
    <source>
        <strain evidence="2 3">Y2</strain>
    </source>
</reference>
<comment type="caution">
    <text evidence="2">The sequence shown here is derived from an EMBL/GenBank/DDBJ whole genome shotgun (WGS) entry which is preliminary data.</text>
</comment>
<evidence type="ECO:0000259" key="1">
    <source>
        <dbReference type="Pfam" id="PF22289"/>
    </source>
</evidence>
<dbReference type="RefSeq" id="WP_136947406.1">
    <property type="nucleotide sequence ID" value="NZ_SWFM01000003.1"/>
</dbReference>
<gene>
    <name evidence="2" type="ORF">FBF83_12035</name>
</gene>
<evidence type="ECO:0000313" key="2">
    <source>
        <dbReference type="EMBL" id="TKD69988.1"/>
    </source>
</evidence>
<accession>A0A4V5PYG5</accession>
<proteinExistence type="predicted"/>
<dbReference type="OrthoDB" id="2867625at2"/>
<sequence>MTEFRIDNISHVVIFTTQSYLSQANDSARKQTKVGHKCEVVIMPNTIDEARQILTRQPLGSGVLIYGEEDSSQVIEHLALSAGFSKHEIWINKSSVDNMRGFCSQCHLINEISSFEFFECENCHIKLQPSNHYSTYHRAYLAYPVIN</sequence>
<protein>
    <recommendedName>
        <fullName evidence="1">Dimethylamine monooxygenase subunit DmmA-like C-terminal domain-containing protein</fullName>
    </recommendedName>
</protein>
<dbReference type="Pfam" id="PF22289">
    <property type="entry name" value="DmmA-like_C"/>
    <property type="match status" value="1"/>
</dbReference>